<evidence type="ECO:0000256" key="4">
    <source>
        <dbReference type="RuleBase" id="RU004413"/>
    </source>
</evidence>
<dbReference type="InterPro" id="IPR047873">
    <property type="entry name" value="Ribosomal_uL16"/>
</dbReference>
<geneLocation type="mitochondrion" evidence="5"/>
<protein>
    <submittedName>
        <fullName evidence="5">50S ribosomal protein L16</fullName>
    </submittedName>
</protein>
<keyword evidence="3 4" id="KW-0687">Ribonucleoprotein</keyword>
<proteinExistence type="inferred from homology"/>
<accession>A0A679EYW5</accession>
<keyword evidence="5" id="KW-0496">Mitochondrion</keyword>
<dbReference type="EMBL" id="LC519602">
    <property type="protein sequence ID" value="BBU60057.1"/>
    <property type="molecule type" value="Genomic_DNA"/>
</dbReference>
<dbReference type="HOGENOM" id="CLU_1761372_0_0_1"/>
<dbReference type="CDD" id="cd01433">
    <property type="entry name" value="Ribosomal_L16_L10e"/>
    <property type="match status" value="1"/>
</dbReference>
<comment type="similarity">
    <text evidence="1 4">Belongs to the universal ribosomal protein uL16 family.</text>
</comment>
<dbReference type="GeneID" id="3125674"/>
<dbReference type="PANTHER" id="PTHR12220">
    <property type="entry name" value="50S/60S RIBOSOMAL PROTEIN L16"/>
    <property type="match status" value="1"/>
</dbReference>
<organism evidence="5">
    <name type="scientific">Cyanidioschyzon merolae</name>
    <name type="common">Red alga</name>
    <dbReference type="NCBI Taxonomy" id="45157"/>
    <lineage>
        <taxon>Eukaryota</taxon>
        <taxon>Rhodophyta</taxon>
        <taxon>Bangiophyceae</taxon>
        <taxon>Cyanidiales</taxon>
        <taxon>Cyanidiaceae</taxon>
        <taxon>Cyanidioschyzon</taxon>
    </lineage>
</organism>
<dbReference type="GO" id="GO:0005840">
    <property type="term" value="C:ribosome"/>
    <property type="evidence" value="ECO:0007669"/>
    <property type="project" value="UniProtKB-KW"/>
</dbReference>
<name>A0A679EYW5_CYAME</name>
<dbReference type="InterPro" id="IPR016180">
    <property type="entry name" value="Ribosomal_uL16_dom"/>
</dbReference>
<reference evidence="5" key="1">
    <citation type="journal article" date="1998" name="Nucleic Acids Res.">
        <title>Structure and organization of the mitochondrial genome of the unicellular red alga Cyanidioschyzon merolae deduced from the complete nucleotide sequence.</title>
        <authorList>
            <person name="Ohta N."/>
            <person name="Sato N."/>
            <person name="Kuroiwa T."/>
        </authorList>
    </citation>
    <scope>NUCLEOTIDE SEQUENCE [LARGE SCALE GENOMIC DNA]</scope>
    <source>
        <strain evidence="5">10D-T</strain>
    </source>
</reference>
<reference evidence="5" key="2">
    <citation type="submission" date="2020-01" db="EMBL/GenBank/DDBJ databases">
        <title>Re-sequencing of the mitochondrial genome of Cyanidioschyzon merolae 10D.</title>
        <authorList>
            <person name="Moriyama T."/>
            <person name="Mori-Moriyama N."/>
            <person name="Sato N."/>
        </authorList>
    </citation>
    <scope>NUCLEOTIDE SEQUENCE</scope>
    <source>
        <strain evidence="5">10D-T</strain>
    </source>
</reference>
<sequence>MSVNKRTFKKNFLPSLKKKAKNSFIENYGNFSLKATESGYITASQLETVKRISIKFLKDHGSNQLRMGKQNIVWLRVHPTFFVTSKGSEVRIGGGKGSLKTRVAKIDSGQIILEFNLESITIARKLLKLISIRLPIKIVLNSNINLES</sequence>
<gene>
    <name evidence="5" type="primary">rpl16</name>
    <name evidence="5" type="ORF">CME10DT_Mp0026</name>
</gene>
<dbReference type="PRINTS" id="PR00060">
    <property type="entry name" value="RIBOSOMALL16"/>
</dbReference>
<evidence type="ECO:0000256" key="3">
    <source>
        <dbReference type="ARBA" id="ARBA00023274"/>
    </source>
</evidence>
<dbReference type="Gene3D" id="3.90.1170.10">
    <property type="entry name" value="Ribosomal protein L10e/L16"/>
    <property type="match status" value="1"/>
</dbReference>
<dbReference type="AlphaFoldDB" id="A0A679EYW5"/>
<dbReference type="OMA" id="WICRIQK"/>
<dbReference type="Pfam" id="PF00252">
    <property type="entry name" value="Ribosomal_L16"/>
    <property type="match status" value="1"/>
</dbReference>
<dbReference type="InterPro" id="IPR000114">
    <property type="entry name" value="Ribosomal_uL16_bact-type"/>
</dbReference>
<evidence type="ECO:0000256" key="1">
    <source>
        <dbReference type="ARBA" id="ARBA00008931"/>
    </source>
</evidence>
<dbReference type="SUPFAM" id="SSF54686">
    <property type="entry name" value="Ribosomal protein L16p/L10e"/>
    <property type="match status" value="1"/>
</dbReference>
<dbReference type="GO" id="GO:1990904">
    <property type="term" value="C:ribonucleoprotein complex"/>
    <property type="evidence" value="ECO:0007669"/>
    <property type="project" value="UniProtKB-KW"/>
</dbReference>
<dbReference type="RefSeq" id="NP_059374.1">
    <property type="nucleotide sequence ID" value="NC_000887.3"/>
</dbReference>
<keyword evidence="2 4" id="KW-0689">Ribosomal protein</keyword>
<dbReference type="InterPro" id="IPR036920">
    <property type="entry name" value="Ribosomal_uL16_sf"/>
</dbReference>
<evidence type="ECO:0000256" key="2">
    <source>
        <dbReference type="ARBA" id="ARBA00022980"/>
    </source>
</evidence>
<dbReference type="PANTHER" id="PTHR12220:SF13">
    <property type="entry name" value="LARGE RIBOSOMAL SUBUNIT PROTEIN UL16M"/>
    <property type="match status" value="1"/>
</dbReference>
<evidence type="ECO:0000313" key="5">
    <source>
        <dbReference type="EMBL" id="BBU60057.1"/>
    </source>
</evidence>